<dbReference type="PANTHER" id="PTHR36840:SF1">
    <property type="entry name" value="BLL5714 PROTEIN"/>
    <property type="match status" value="1"/>
</dbReference>
<feature type="transmembrane region" description="Helical" evidence="2">
    <location>
        <begin position="223"/>
        <end position="241"/>
    </location>
</feature>
<feature type="transmembrane region" description="Helical" evidence="2">
    <location>
        <begin position="353"/>
        <end position="371"/>
    </location>
</feature>
<evidence type="ECO:0000313" key="7">
    <source>
        <dbReference type="EMBL" id="CAB4676651.1"/>
    </source>
</evidence>
<reference evidence="6" key="1">
    <citation type="submission" date="2020-05" db="EMBL/GenBank/DDBJ databases">
        <authorList>
            <person name="Chiriac C."/>
            <person name="Salcher M."/>
            <person name="Ghai R."/>
            <person name="Kavagutti S V."/>
        </authorList>
    </citation>
    <scope>NUCLEOTIDE SEQUENCE</scope>
</reference>
<dbReference type="EMBL" id="CAEZSU010000022">
    <property type="protein sequence ID" value="CAB4543080.1"/>
    <property type="molecule type" value="Genomic_DNA"/>
</dbReference>
<evidence type="ECO:0000256" key="2">
    <source>
        <dbReference type="SAM" id="Phobius"/>
    </source>
</evidence>
<evidence type="ECO:0000313" key="4">
    <source>
        <dbReference type="EMBL" id="CAB4565632.1"/>
    </source>
</evidence>
<feature type="transmembrane region" description="Helical" evidence="2">
    <location>
        <begin position="104"/>
        <end position="121"/>
    </location>
</feature>
<protein>
    <submittedName>
        <fullName evidence="6">Unannotated protein</fullName>
    </submittedName>
</protein>
<evidence type="ECO:0000256" key="1">
    <source>
        <dbReference type="SAM" id="MobiDB-lite"/>
    </source>
</evidence>
<gene>
    <name evidence="3" type="ORF">UFOPK1495_00317</name>
    <name evidence="5" type="ORF">UFOPK1603_01546</name>
    <name evidence="4" type="ORF">UFOPK1711_00186</name>
    <name evidence="6" type="ORF">UFOPK2143_00859</name>
    <name evidence="7" type="ORF">UFOPK2350_00704</name>
</gene>
<dbReference type="EMBL" id="CAEZXE010000048">
    <property type="protein sequence ID" value="CAB4676651.1"/>
    <property type="molecule type" value="Genomic_DNA"/>
</dbReference>
<keyword evidence="2" id="KW-0472">Membrane</keyword>
<evidence type="ECO:0000313" key="3">
    <source>
        <dbReference type="EMBL" id="CAB4543080.1"/>
    </source>
</evidence>
<dbReference type="PANTHER" id="PTHR36840">
    <property type="entry name" value="BLL5714 PROTEIN"/>
    <property type="match status" value="1"/>
</dbReference>
<feature type="transmembrane region" description="Helical" evidence="2">
    <location>
        <begin position="297"/>
        <end position="316"/>
    </location>
</feature>
<dbReference type="EMBL" id="CAEZTR010000006">
    <property type="protein sequence ID" value="CAB4565632.1"/>
    <property type="molecule type" value="Genomic_DNA"/>
</dbReference>
<feature type="transmembrane region" description="Helical" evidence="2">
    <location>
        <begin position="141"/>
        <end position="156"/>
    </location>
</feature>
<evidence type="ECO:0000313" key="6">
    <source>
        <dbReference type="EMBL" id="CAB4643618.1"/>
    </source>
</evidence>
<feature type="transmembrane region" description="Helical" evidence="2">
    <location>
        <begin position="81"/>
        <end position="98"/>
    </location>
</feature>
<keyword evidence="2" id="KW-0812">Transmembrane</keyword>
<dbReference type="InterPro" id="IPR010640">
    <property type="entry name" value="Low_temperature_requirement_A"/>
</dbReference>
<keyword evidence="2" id="KW-1133">Transmembrane helix</keyword>
<accession>A0A6J6K469</accession>
<sequence>MAGSSTTESHESHKPPVGFLELFFDLVFVASTMILSNEFSQDPSWVLAAQCSLMFALLWLLWFHMTVLMNVERQDDLGQRGIVFALMFVIFVTTLIFVRRDSSADLVGLGYLLAVLIVAFAHQRATKMPDPIGAWARSRRNRLLAAGVVMSVGVLTPDGPDAFLYGLAFLLLVVPTSLSGQAGRPVPAIDAHHLSERAALLTLIVMGESLVKAALVISSGSIVFFDGVALVVMFVILFGLYSTYFDDVPEAGIQPGALAGELWLLAHLILQLSIVALAVGISKFLQVGDAGIPSKAVVILMVAYVGIFAGLAFISLNDRRVPSSTTVGVHVGTAVLAGVAGWLTLGINWLVPSAYLLFLAGLSVANALLSWRVRLTTTVPHESDETSPAFNQPTSPTNALEGSS</sequence>
<feature type="transmembrane region" description="Helical" evidence="2">
    <location>
        <begin position="262"/>
        <end position="285"/>
    </location>
</feature>
<dbReference type="Pfam" id="PF06772">
    <property type="entry name" value="LtrA"/>
    <property type="match status" value="1"/>
</dbReference>
<dbReference type="EMBL" id="CAEZVV010000043">
    <property type="protein sequence ID" value="CAB4643618.1"/>
    <property type="molecule type" value="Genomic_DNA"/>
</dbReference>
<dbReference type="AlphaFoldDB" id="A0A6J6K469"/>
<dbReference type="EMBL" id="CAEZTG010000179">
    <property type="protein sequence ID" value="CAB4577750.1"/>
    <property type="molecule type" value="Genomic_DNA"/>
</dbReference>
<name>A0A6J6K469_9ZZZZ</name>
<evidence type="ECO:0000313" key="5">
    <source>
        <dbReference type="EMBL" id="CAB4577750.1"/>
    </source>
</evidence>
<feature type="transmembrane region" description="Helical" evidence="2">
    <location>
        <begin position="17"/>
        <end position="35"/>
    </location>
</feature>
<feature type="transmembrane region" description="Helical" evidence="2">
    <location>
        <begin position="47"/>
        <end position="69"/>
    </location>
</feature>
<proteinExistence type="predicted"/>
<feature type="transmembrane region" description="Helical" evidence="2">
    <location>
        <begin position="328"/>
        <end position="347"/>
    </location>
</feature>
<organism evidence="6">
    <name type="scientific">freshwater metagenome</name>
    <dbReference type="NCBI Taxonomy" id="449393"/>
    <lineage>
        <taxon>unclassified sequences</taxon>
        <taxon>metagenomes</taxon>
        <taxon>ecological metagenomes</taxon>
    </lineage>
</organism>
<feature type="region of interest" description="Disordered" evidence="1">
    <location>
        <begin position="382"/>
        <end position="404"/>
    </location>
</feature>